<reference evidence="1 2" key="1">
    <citation type="submission" date="2019-03" db="EMBL/GenBank/DDBJ databases">
        <title>First draft genome of Liparis tanakae, snailfish: a comprehensive survey of snailfish specific genes.</title>
        <authorList>
            <person name="Kim W."/>
            <person name="Song I."/>
            <person name="Jeong J.-H."/>
            <person name="Kim D."/>
            <person name="Kim S."/>
            <person name="Ryu S."/>
            <person name="Song J.Y."/>
            <person name="Lee S.K."/>
        </authorList>
    </citation>
    <scope>NUCLEOTIDE SEQUENCE [LARGE SCALE GENOMIC DNA]</scope>
    <source>
        <tissue evidence="1">Muscle</tissue>
    </source>
</reference>
<organism evidence="1 2">
    <name type="scientific">Liparis tanakae</name>
    <name type="common">Tanaka's snailfish</name>
    <dbReference type="NCBI Taxonomy" id="230148"/>
    <lineage>
        <taxon>Eukaryota</taxon>
        <taxon>Metazoa</taxon>
        <taxon>Chordata</taxon>
        <taxon>Craniata</taxon>
        <taxon>Vertebrata</taxon>
        <taxon>Euteleostomi</taxon>
        <taxon>Actinopterygii</taxon>
        <taxon>Neopterygii</taxon>
        <taxon>Teleostei</taxon>
        <taxon>Neoteleostei</taxon>
        <taxon>Acanthomorphata</taxon>
        <taxon>Eupercaria</taxon>
        <taxon>Perciformes</taxon>
        <taxon>Cottioidei</taxon>
        <taxon>Cottales</taxon>
        <taxon>Liparidae</taxon>
        <taxon>Liparis</taxon>
    </lineage>
</organism>
<proteinExistence type="predicted"/>
<sequence>MSERSISSDWTPMLLLKAFLQEEPLISRSKSTGSKGELYRPYLERKRGGGGTLVFSGVRRSCSCREMVVSREAQEVLQPARSSSLT</sequence>
<evidence type="ECO:0000313" key="1">
    <source>
        <dbReference type="EMBL" id="TNN41485.1"/>
    </source>
</evidence>
<accession>A0A4Z2FKJ0</accession>
<dbReference type="AlphaFoldDB" id="A0A4Z2FKJ0"/>
<protein>
    <submittedName>
        <fullName evidence="1">Uncharacterized protein</fullName>
    </submittedName>
</protein>
<dbReference type="Proteomes" id="UP000314294">
    <property type="component" value="Unassembled WGS sequence"/>
</dbReference>
<dbReference type="EMBL" id="SRLO01001104">
    <property type="protein sequence ID" value="TNN41485.1"/>
    <property type="molecule type" value="Genomic_DNA"/>
</dbReference>
<comment type="caution">
    <text evidence="1">The sequence shown here is derived from an EMBL/GenBank/DDBJ whole genome shotgun (WGS) entry which is preliminary data.</text>
</comment>
<evidence type="ECO:0000313" key="2">
    <source>
        <dbReference type="Proteomes" id="UP000314294"/>
    </source>
</evidence>
<keyword evidence="2" id="KW-1185">Reference proteome</keyword>
<gene>
    <name evidence="1" type="ORF">EYF80_048343</name>
</gene>
<name>A0A4Z2FKJ0_9TELE</name>